<organism evidence="2">
    <name type="scientific">Acididesulfobacillus acetoxydans</name>
    <dbReference type="NCBI Taxonomy" id="1561005"/>
    <lineage>
        <taxon>Bacteria</taxon>
        <taxon>Bacillati</taxon>
        <taxon>Bacillota</taxon>
        <taxon>Clostridia</taxon>
        <taxon>Eubacteriales</taxon>
        <taxon>Peptococcaceae</taxon>
        <taxon>Acididesulfobacillus</taxon>
    </lineage>
</organism>
<proteinExistence type="predicted"/>
<evidence type="ECO:0000313" key="3">
    <source>
        <dbReference type="EMBL" id="CEJ08443.1"/>
    </source>
</evidence>
<accession>A0A8S0WGZ3</accession>
<reference evidence="2" key="2">
    <citation type="submission" date="2020-01" db="EMBL/GenBank/DDBJ databases">
        <authorList>
            <person name="Hornung B."/>
        </authorList>
    </citation>
    <scope>NUCLEOTIDE SEQUENCE</scope>
    <source>
        <strain evidence="2">PacBioINE</strain>
    </source>
</reference>
<feature type="signal peptide" evidence="1">
    <location>
        <begin position="1"/>
        <end position="23"/>
    </location>
</feature>
<dbReference type="RefSeq" id="WP_240985710.1">
    <property type="nucleotide sequence ID" value="NZ_CDGJ01000081.1"/>
</dbReference>
<dbReference type="PROSITE" id="PS51257">
    <property type="entry name" value="PROKAR_LIPOPROTEIN"/>
    <property type="match status" value="1"/>
</dbReference>
<dbReference type="KEGG" id="aacx:DEACI_2996"/>
<dbReference type="EMBL" id="CDGJ01000081">
    <property type="protein sequence ID" value="CEJ08443.1"/>
    <property type="molecule type" value="Genomic_DNA"/>
</dbReference>
<sequence>MKRMVSLLCLAFGFLSVSGCTSAKVTESQAGDNPAQLVPSGRSKR</sequence>
<reference evidence="3" key="1">
    <citation type="submission" date="2014-11" db="EMBL/GenBank/DDBJ databases">
        <authorList>
            <person name="Hornung B.V."/>
        </authorList>
    </citation>
    <scope>NUCLEOTIDE SEQUENCE</scope>
    <source>
        <strain evidence="3">INE</strain>
    </source>
</reference>
<name>A0A8S0WGZ3_9FIRM</name>
<dbReference type="Proteomes" id="UP001071230">
    <property type="component" value="Unassembled WGS sequence"/>
</dbReference>
<dbReference type="EMBL" id="LR746496">
    <property type="protein sequence ID" value="CAA7602322.1"/>
    <property type="molecule type" value="Genomic_DNA"/>
</dbReference>
<keyword evidence="2" id="KW-0449">Lipoprotein</keyword>
<protein>
    <submittedName>
        <fullName evidence="2">Prokaryotic membrane lipoprotein lipid attachment site profile</fullName>
    </submittedName>
</protein>
<dbReference type="AlphaFoldDB" id="A0A8S0WGZ3"/>
<feature type="chain" id="PRO_5035835360" evidence="1">
    <location>
        <begin position="24"/>
        <end position="45"/>
    </location>
</feature>
<evidence type="ECO:0000313" key="4">
    <source>
        <dbReference type="Proteomes" id="UP001071230"/>
    </source>
</evidence>
<evidence type="ECO:0000313" key="2">
    <source>
        <dbReference type="EMBL" id="CAA7602322.1"/>
    </source>
</evidence>
<keyword evidence="1" id="KW-0732">Signal</keyword>
<dbReference type="Proteomes" id="UP000836597">
    <property type="component" value="Chromosome"/>
</dbReference>
<keyword evidence="4" id="KW-1185">Reference proteome</keyword>
<gene>
    <name evidence="3" type="ORF">DEACI_2919</name>
    <name evidence="2" type="ORF">DEACI_2996</name>
</gene>
<evidence type="ECO:0000256" key="1">
    <source>
        <dbReference type="SAM" id="SignalP"/>
    </source>
</evidence>